<name>A0AA42U0U0_ECTOL</name>
<organism evidence="1 2">
    <name type="scientific">Ectopseudomonas oleovorans</name>
    <name type="common">Pseudomonas oleovorans</name>
    <dbReference type="NCBI Taxonomy" id="301"/>
    <lineage>
        <taxon>Bacteria</taxon>
        <taxon>Pseudomonadati</taxon>
        <taxon>Pseudomonadota</taxon>
        <taxon>Gammaproteobacteria</taxon>
        <taxon>Pseudomonadales</taxon>
        <taxon>Pseudomonadaceae</taxon>
        <taxon>Ectopseudomonas</taxon>
    </lineage>
</organism>
<dbReference type="Proteomes" id="UP001161697">
    <property type="component" value="Unassembled WGS sequence"/>
</dbReference>
<dbReference type="RefSeq" id="WP_115289984.1">
    <property type="nucleotide sequence ID" value="NZ_CP104579.1"/>
</dbReference>
<evidence type="ECO:0000313" key="1">
    <source>
        <dbReference type="EMBL" id="MDH1341340.1"/>
    </source>
</evidence>
<dbReference type="EMBL" id="JAOCJE010000001">
    <property type="protein sequence ID" value="MDH1341340.1"/>
    <property type="molecule type" value="Genomic_DNA"/>
</dbReference>
<reference evidence="1" key="1">
    <citation type="submission" date="2022-09" db="EMBL/GenBank/DDBJ databases">
        <title>Intensive care unit water sources are persistently colonized with multi-drug resistant bacteria and are the site of extensive horizontal gene transfer of antibiotic resistance genes.</title>
        <authorList>
            <person name="Diorio-Toth L."/>
        </authorList>
    </citation>
    <scope>NUCLEOTIDE SEQUENCE</scope>
    <source>
        <strain evidence="1">GD03704</strain>
    </source>
</reference>
<proteinExistence type="predicted"/>
<sequence>MMRRNGYFSGLLKPVPQEAFSAWLERGLHGKQPLLFLQAKECLKHHGVEDADAPLSPPVVEAVSKALGLPKEYLKRTFSLPGDWLKASPKKRFRYCELCLLLDFRLNRQPTARGTWFYWWFNVCPVHGCLLLEEESTSAPKALHSMIRKNQALMPYGGWVLSSYIQRRQNLSRDSFKVLLLMALEFQKWYQQSVQRGTFLVDGAEVGLAEMERFLSDLLAIIGKKRVYPGDPLPDIAQILCIKSWSTLSSSLPIDSGCEPFLCLDPGEHSGNIRMAMFAFLGLLLKLPYCVHLWPAGNGPIDEGSFANIWIGMHSDAARVPSYFGWLRQRSEEWSEPIRIHFQYLLEDGTRKIRSGEKVKSWIEEKTNPLVRSTR</sequence>
<evidence type="ECO:0000313" key="2">
    <source>
        <dbReference type="Proteomes" id="UP001161697"/>
    </source>
</evidence>
<comment type="caution">
    <text evidence="1">The sequence shown here is derived from an EMBL/GenBank/DDBJ whole genome shotgun (WGS) entry which is preliminary data.</text>
</comment>
<dbReference type="AlphaFoldDB" id="A0AA42U0U0"/>
<accession>A0AA42U0U0</accession>
<protein>
    <submittedName>
        <fullName evidence="1">TniQ family protein</fullName>
    </submittedName>
</protein>
<gene>
    <name evidence="1" type="ORF">N5J11_19515</name>
</gene>